<feature type="transmembrane region" description="Helical" evidence="4">
    <location>
        <begin position="45"/>
        <end position="64"/>
    </location>
</feature>
<comment type="similarity">
    <text evidence="4">Belongs to the copper transporter (Ctr) (TC 1.A.56) family. SLC31A subfamily.</text>
</comment>
<dbReference type="PANTHER" id="PTHR12483:SF115">
    <property type="entry name" value="COPPER TRANSPORT PROTEIN"/>
    <property type="match status" value="1"/>
</dbReference>
<dbReference type="PANTHER" id="PTHR12483">
    <property type="entry name" value="SOLUTE CARRIER FAMILY 31 COPPER TRANSPORTERS"/>
    <property type="match status" value="1"/>
</dbReference>
<gene>
    <name evidence="5" type="ORF">K431DRAFT_103705</name>
</gene>
<feature type="transmembrane region" description="Helical" evidence="4">
    <location>
        <begin position="174"/>
        <end position="194"/>
    </location>
</feature>
<evidence type="ECO:0000313" key="5">
    <source>
        <dbReference type="EMBL" id="KAF2719937.1"/>
    </source>
</evidence>
<comment type="subcellular location">
    <subcellularLocation>
        <location evidence="4">Membrane</location>
        <topology evidence="4">Multi-pass membrane protein</topology>
    </subcellularLocation>
</comment>
<accession>A0A9P4ULA6</accession>
<keyword evidence="2 4" id="KW-1133">Transmembrane helix</keyword>
<dbReference type="InterPro" id="IPR007274">
    <property type="entry name" value="Cop_transporter"/>
</dbReference>
<evidence type="ECO:0000256" key="4">
    <source>
        <dbReference type="RuleBase" id="RU367022"/>
    </source>
</evidence>
<keyword evidence="1 4" id="KW-0812">Transmembrane</keyword>
<dbReference type="OrthoDB" id="161814at2759"/>
<feature type="transmembrane region" description="Helical" evidence="4">
    <location>
        <begin position="200"/>
        <end position="216"/>
    </location>
</feature>
<keyword evidence="4" id="KW-0813">Transport</keyword>
<evidence type="ECO:0000256" key="2">
    <source>
        <dbReference type="ARBA" id="ARBA00022989"/>
    </source>
</evidence>
<name>A0A9P4ULA6_9PEZI</name>
<dbReference type="AlphaFoldDB" id="A0A9P4ULA6"/>
<reference evidence="5" key="1">
    <citation type="journal article" date="2020" name="Stud. Mycol.">
        <title>101 Dothideomycetes genomes: a test case for predicting lifestyles and emergence of pathogens.</title>
        <authorList>
            <person name="Haridas S."/>
            <person name="Albert R."/>
            <person name="Binder M."/>
            <person name="Bloem J."/>
            <person name="Labutti K."/>
            <person name="Salamov A."/>
            <person name="Andreopoulos B."/>
            <person name="Baker S."/>
            <person name="Barry K."/>
            <person name="Bills G."/>
            <person name="Bluhm B."/>
            <person name="Cannon C."/>
            <person name="Castanera R."/>
            <person name="Culley D."/>
            <person name="Daum C."/>
            <person name="Ezra D."/>
            <person name="Gonzalez J."/>
            <person name="Henrissat B."/>
            <person name="Kuo A."/>
            <person name="Liang C."/>
            <person name="Lipzen A."/>
            <person name="Lutzoni F."/>
            <person name="Magnuson J."/>
            <person name="Mondo S."/>
            <person name="Nolan M."/>
            <person name="Ohm R."/>
            <person name="Pangilinan J."/>
            <person name="Park H.-J."/>
            <person name="Ramirez L."/>
            <person name="Alfaro M."/>
            <person name="Sun H."/>
            <person name="Tritt A."/>
            <person name="Yoshinaga Y."/>
            <person name="Zwiers L.-H."/>
            <person name="Turgeon B."/>
            <person name="Goodwin S."/>
            <person name="Spatafora J."/>
            <person name="Crous P."/>
            <person name="Grigoriev I."/>
        </authorList>
    </citation>
    <scope>NUCLEOTIDE SEQUENCE</scope>
    <source>
        <strain evidence="5">CBS 116435</strain>
    </source>
</reference>
<sequence length="230" mass="25505">MGHSHHMDMDHGDHMMPMCSMNMLFTWSTKNLCIVFSSWRVTGTFSLIASLVAVAALTAGYEAVKEASRRYEDHLAARFDRVARKSPPKLLPGMNLSKGVCRCLRSSCWGMKCTSLALRYLTRDLYDHELHKVDEGTVTADGGISETNHNERSSLLGRALGRQSVKAEEQQGKLIKGVLYGFQVFYSFFIMLLFMTYNGWIMIAVGVGATIGYLLFAGGKTSATKDAACH</sequence>
<organism evidence="5 6">
    <name type="scientific">Polychaeton citri CBS 116435</name>
    <dbReference type="NCBI Taxonomy" id="1314669"/>
    <lineage>
        <taxon>Eukaryota</taxon>
        <taxon>Fungi</taxon>
        <taxon>Dikarya</taxon>
        <taxon>Ascomycota</taxon>
        <taxon>Pezizomycotina</taxon>
        <taxon>Dothideomycetes</taxon>
        <taxon>Dothideomycetidae</taxon>
        <taxon>Capnodiales</taxon>
        <taxon>Capnodiaceae</taxon>
        <taxon>Polychaeton</taxon>
    </lineage>
</organism>
<dbReference type="Proteomes" id="UP000799441">
    <property type="component" value="Unassembled WGS sequence"/>
</dbReference>
<keyword evidence="4" id="KW-0187">Copper transport</keyword>
<comment type="caution">
    <text evidence="5">The sequence shown here is derived from an EMBL/GenBank/DDBJ whole genome shotgun (WGS) entry which is preliminary data.</text>
</comment>
<evidence type="ECO:0000256" key="1">
    <source>
        <dbReference type="ARBA" id="ARBA00022692"/>
    </source>
</evidence>
<keyword evidence="3 4" id="KW-0472">Membrane</keyword>
<keyword evidence="4" id="KW-0406">Ion transport</keyword>
<dbReference type="Pfam" id="PF04145">
    <property type="entry name" value="Ctr"/>
    <property type="match status" value="1"/>
</dbReference>
<dbReference type="GO" id="GO:0005375">
    <property type="term" value="F:copper ion transmembrane transporter activity"/>
    <property type="evidence" value="ECO:0007669"/>
    <property type="project" value="UniProtKB-UniRule"/>
</dbReference>
<keyword evidence="6" id="KW-1185">Reference proteome</keyword>
<dbReference type="EMBL" id="MU003805">
    <property type="protein sequence ID" value="KAF2719937.1"/>
    <property type="molecule type" value="Genomic_DNA"/>
</dbReference>
<keyword evidence="4" id="KW-0186">Copper</keyword>
<evidence type="ECO:0000256" key="3">
    <source>
        <dbReference type="ARBA" id="ARBA00023136"/>
    </source>
</evidence>
<dbReference type="GO" id="GO:0016020">
    <property type="term" value="C:membrane"/>
    <property type="evidence" value="ECO:0007669"/>
    <property type="project" value="UniProtKB-SubCell"/>
</dbReference>
<proteinExistence type="inferred from homology"/>
<evidence type="ECO:0000313" key="6">
    <source>
        <dbReference type="Proteomes" id="UP000799441"/>
    </source>
</evidence>
<protein>
    <recommendedName>
        <fullName evidence="4">Copper transport protein</fullName>
    </recommendedName>
</protein>